<sequence length="286" mass="30116">MYDTILVPTDGSEHAHRATEHALYFADVFGSSVHAVYVTEQEHADEGEDPAERAERLLAEVEAAAGDPSRVRTTVLEGDPADAIVEYGDEFGADLLAMGTHGRTGVNRYVAGSVTESVLRRSDAPVLTARATERGFPEAGYDDILVPTDGSEASATALEHAIEIGGAVDATLHAVNVVDAGGARASPRFTLPSEMLTEFESIGEAATEEFADSARDAGLDAVSVVREGAAASSLLSYVDEEGIDLVTMGTQGRTGIDRYLLGSTTERLVRHSPAPVVAVNAREESD</sequence>
<evidence type="ECO:0000313" key="3">
    <source>
        <dbReference type="EMBL" id="MXR19416.1"/>
    </source>
</evidence>
<dbReference type="InterPro" id="IPR014729">
    <property type="entry name" value="Rossmann-like_a/b/a_fold"/>
</dbReference>
<dbReference type="Gene3D" id="3.40.50.620">
    <property type="entry name" value="HUPs"/>
    <property type="match status" value="2"/>
</dbReference>
<comment type="caution">
    <text evidence="3">The sequence shown here is derived from an EMBL/GenBank/DDBJ whole genome shotgun (WGS) entry which is preliminary data.</text>
</comment>
<feature type="domain" description="UspA" evidence="2">
    <location>
        <begin position="1"/>
        <end position="129"/>
    </location>
</feature>
<dbReference type="CDD" id="cd00293">
    <property type="entry name" value="USP-like"/>
    <property type="match status" value="2"/>
</dbReference>
<name>A0A6B0SFK9_9EURY</name>
<evidence type="ECO:0000313" key="4">
    <source>
        <dbReference type="Proteomes" id="UP000471521"/>
    </source>
</evidence>
<evidence type="ECO:0000256" key="1">
    <source>
        <dbReference type="ARBA" id="ARBA00008791"/>
    </source>
</evidence>
<dbReference type="InterPro" id="IPR006015">
    <property type="entry name" value="Universal_stress_UspA"/>
</dbReference>
<dbReference type="SUPFAM" id="SSF52402">
    <property type="entry name" value="Adenine nucleotide alpha hydrolases-like"/>
    <property type="match status" value="2"/>
</dbReference>
<dbReference type="OrthoDB" id="105697at2157"/>
<dbReference type="PRINTS" id="PR01438">
    <property type="entry name" value="UNVRSLSTRESS"/>
</dbReference>
<organism evidence="3 4">
    <name type="scientific">Halobacterium bonnevillei</name>
    <dbReference type="NCBI Taxonomy" id="2692200"/>
    <lineage>
        <taxon>Archaea</taxon>
        <taxon>Methanobacteriati</taxon>
        <taxon>Methanobacteriota</taxon>
        <taxon>Stenosarchaea group</taxon>
        <taxon>Halobacteria</taxon>
        <taxon>Halobacteriales</taxon>
        <taxon>Halobacteriaceae</taxon>
        <taxon>Halobacterium</taxon>
    </lineage>
</organism>
<dbReference type="RefSeq" id="WP_159525005.1">
    <property type="nucleotide sequence ID" value="NZ_WUUU01000005.1"/>
</dbReference>
<keyword evidence="4" id="KW-1185">Reference proteome</keyword>
<dbReference type="PANTHER" id="PTHR46268:SF6">
    <property type="entry name" value="UNIVERSAL STRESS PROTEIN UP12"/>
    <property type="match status" value="1"/>
</dbReference>
<comment type="similarity">
    <text evidence="1">Belongs to the universal stress protein A family.</text>
</comment>
<protein>
    <submittedName>
        <fullName evidence="3">Universal stress protein</fullName>
    </submittedName>
</protein>
<dbReference type="InterPro" id="IPR006016">
    <property type="entry name" value="UspA"/>
</dbReference>
<gene>
    <name evidence="3" type="ORF">GRX66_01905</name>
</gene>
<accession>A0A6B0SFK9</accession>
<dbReference type="AlphaFoldDB" id="A0A6B0SFK9"/>
<proteinExistence type="inferred from homology"/>
<dbReference type="EMBL" id="WUUU01000005">
    <property type="protein sequence ID" value="MXR19416.1"/>
    <property type="molecule type" value="Genomic_DNA"/>
</dbReference>
<evidence type="ECO:0000259" key="2">
    <source>
        <dbReference type="Pfam" id="PF00582"/>
    </source>
</evidence>
<feature type="domain" description="UspA" evidence="2">
    <location>
        <begin position="141"/>
        <end position="279"/>
    </location>
</feature>
<reference evidence="3 4" key="1">
    <citation type="submission" date="2019-12" db="EMBL/GenBank/DDBJ databases">
        <title>Isolation and characterization of three novel carbon monoxide-oxidizing members of Halobacteria from salione crusts and soils.</title>
        <authorList>
            <person name="Myers M.R."/>
            <person name="King G.M."/>
        </authorList>
    </citation>
    <scope>NUCLEOTIDE SEQUENCE [LARGE SCALE GENOMIC DNA]</scope>
    <source>
        <strain evidence="3 4">PCN9</strain>
    </source>
</reference>
<dbReference type="PANTHER" id="PTHR46268">
    <property type="entry name" value="STRESS RESPONSE PROTEIN NHAX"/>
    <property type="match status" value="1"/>
</dbReference>
<dbReference type="Pfam" id="PF00582">
    <property type="entry name" value="Usp"/>
    <property type="match status" value="2"/>
</dbReference>
<dbReference type="Proteomes" id="UP000471521">
    <property type="component" value="Unassembled WGS sequence"/>
</dbReference>